<accession>A0A8S9J1N0</accession>
<reference evidence="1" key="1">
    <citation type="submission" date="2019-12" db="EMBL/GenBank/DDBJ databases">
        <title>Genome sequencing and annotation of Brassica cretica.</title>
        <authorList>
            <person name="Studholme D.J."/>
            <person name="Sarris P.F."/>
        </authorList>
    </citation>
    <scope>NUCLEOTIDE SEQUENCE</scope>
    <source>
        <strain evidence="1">PFS-102/07</strain>
        <tissue evidence="1">Leaf</tissue>
    </source>
</reference>
<proteinExistence type="predicted"/>
<evidence type="ECO:0000313" key="1">
    <source>
        <dbReference type="EMBL" id="KAF2575186.1"/>
    </source>
</evidence>
<comment type="caution">
    <text evidence="1">The sequence shown here is derived from an EMBL/GenBank/DDBJ whole genome shotgun (WGS) entry which is preliminary data.</text>
</comment>
<sequence length="61" mass="6926">MFRWNWIGNLRNIDSHWWSLSRSEQLAPVVPAAAEHRVEQLVEQLPPELGWSAASETSAVA</sequence>
<name>A0A8S9J1N0_BRACR</name>
<organism evidence="1">
    <name type="scientific">Brassica cretica</name>
    <name type="common">Mustard</name>
    <dbReference type="NCBI Taxonomy" id="69181"/>
    <lineage>
        <taxon>Eukaryota</taxon>
        <taxon>Viridiplantae</taxon>
        <taxon>Streptophyta</taxon>
        <taxon>Embryophyta</taxon>
        <taxon>Tracheophyta</taxon>
        <taxon>Spermatophyta</taxon>
        <taxon>Magnoliopsida</taxon>
        <taxon>eudicotyledons</taxon>
        <taxon>Gunneridae</taxon>
        <taxon>Pentapetalae</taxon>
        <taxon>rosids</taxon>
        <taxon>malvids</taxon>
        <taxon>Brassicales</taxon>
        <taxon>Brassicaceae</taxon>
        <taxon>Brassiceae</taxon>
        <taxon>Brassica</taxon>
    </lineage>
</organism>
<protein>
    <submittedName>
        <fullName evidence="1">Uncharacterized protein</fullName>
    </submittedName>
</protein>
<dbReference type="AlphaFoldDB" id="A0A8S9J1N0"/>
<gene>
    <name evidence="1" type="ORF">F2Q70_00004239</name>
</gene>
<dbReference type="EMBL" id="QGKY02001015">
    <property type="protein sequence ID" value="KAF2575186.1"/>
    <property type="molecule type" value="Genomic_DNA"/>
</dbReference>